<organism evidence="2">
    <name type="scientific">Lentimicrobium saccharophilum</name>
    <dbReference type="NCBI Taxonomy" id="1678841"/>
    <lineage>
        <taxon>Bacteria</taxon>
        <taxon>Pseudomonadati</taxon>
        <taxon>Bacteroidota</taxon>
        <taxon>Bacteroidia</taxon>
        <taxon>Bacteroidales</taxon>
        <taxon>Lentimicrobiaceae</taxon>
        <taxon>Lentimicrobium</taxon>
    </lineage>
</organism>
<dbReference type="Pfam" id="PF00144">
    <property type="entry name" value="Beta-lactamase"/>
    <property type="match status" value="1"/>
</dbReference>
<feature type="domain" description="Beta-lactamase-related" evidence="1">
    <location>
        <begin position="52"/>
        <end position="377"/>
    </location>
</feature>
<dbReference type="OrthoDB" id="9805821at2"/>
<dbReference type="EMBL" id="DF968183">
    <property type="protein sequence ID" value="GAP44222.1"/>
    <property type="molecule type" value="Genomic_DNA"/>
</dbReference>
<dbReference type="PROSITE" id="PS51257">
    <property type="entry name" value="PROKAR_LIPOPROTEIN"/>
    <property type="match status" value="1"/>
</dbReference>
<accession>A0A0S7C264</accession>
<keyword evidence="3" id="KW-1185">Reference proteome</keyword>
<proteinExistence type="predicted"/>
<dbReference type="Proteomes" id="UP000053091">
    <property type="component" value="Unassembled WGS sequence"/>
</dbReference>
<dbReference type="AlphaFoldDB" id="A0A0S7C264"/>
<dbReference type="InterPro" id="IPR050491">
    <property type="entry name" value="AmpC-like"/>
</dbReference>
<dbReference type="Gene3D" id="3.40.710.10">
    <property type="entry name" value="DD-peptidase/beta-lactamase superfamily"/>
    <property type="match status" value="1"/>
</dbReference>
<dbReference type="SUPFAM" id="SSF56601">
    <property type="entry name" value="beta-lactamase/transpeptidase-like"/>
    <property type="match status" value="1"/>
</dbReference>
<gene>
    <name evidence="2" type="ORF">TBC1_1223</name>
</gene>
<protein>
    <submittedName>
        <fullName evidence="2">CubicO group peptidase, beta-lactamase class C family</fullName>
    </submittedName>
</protein>
<dbReference type="RefSeq" id="WP_062043131.1">
    <property type="nucleotide sequence ID" value="NZ_DF968183.1"/>
</dbReference>
<evidence type="ECO:0000259" key="1">
    <source>
        <dbReference type="Pfam" id="PF00144"/>
    </source>
</evidence>
<reference evidence="2" key="1">
    <citation type="journal article" date="2015" name="Genome Announc.">
        <title>Draft Genome Sequence of Bacteroidales Strain TBC1, a Novel Isolate from a Methanogenic Wastewater Treatment System.</title>
        <authorList>
            <person name="Tourlousse D.M."/>
            <person name="Matsuura N."/>
            <person name="Sun L."/>
            <person name="Toyonaga M."/>
            <person name="Kuroda K."/>
            <person name="Ohashi A."/>
            <person name="Cruz R."/>
            <person name="Yamaguchi T."/>
            <person name="Sekiguchi Y."/>
        </authorList>
    </citation>
    <scope>NUCLEOTIDE SEQUENCE [LARGE SCALE GENOMIC DNA]</scope>
    <source>
        <strain evidence="2">TBC1</strain>
    </source>
</reference>
<dbReference type="InterPro" id="IPR001466">
    <property type="entry name" value="Beta-lactam-related"/>
</dbReference>
<dbReference type="PANTHER" id="PTHR46825">
    <property type="entry name" value="D-ALANYL-D-ALANINE-CARBOXYPEPTIDASE/ENDOPEPTIDASE AMPH"/>
    <property type="match status" value="1"/>
</dbReference>
<evidence type="ECO:0000313" key="3">
    <source>
        <dbReference type="Proteomes" id="UP000053091"/>
    </source>
</evidence>
<sequence length="401" mass="45035">MSKVLTVIILALTSLLLTGCSSDEIKKPVVLNCPVEENPLFQSNTKSIAYRKILDDYVRRGLPGISLLVKDSTGFFVGSTGMADIAGNIPMQPCHIAKIASITKMMLGTAVLRLQEKGILSLNDPVSKYIPEKTLKKIGNGNAPITIRNLMNHTTGFYDVIDDEGFYLQILNDPARKWTAAELLEYVYNKDAMFSFRPADTVGYSNTNYLLLSMVVESATGVPHAVVLRDEVIDRLQMNDTRYYWHDPLPETGIAQGYYDLYNNGRIENISHWNTGSGNGFTGVYSTVWDMYLFADALFESKTLLSQPSLDEMLTFHPDVEARKQIGVACFKDFIDTGNPERDYAWGHRGRELGYSADLYYFPEYQTTMALIVNYGTDGNSPLRPVFLEMRDKIARTITQN</sequence>
<dbReference type="InterPro" id="IPR012338">
    <property type="entry name" value="Beta-lactam/transpept-like"/>
</dbReference>
<name>A0A0S7C264_9BACT</name>
<evidence type="ECO:0000313" key="2">
    <source>
        <dbReference type="EMBL" id="GAP44222.1"/>
    </source>
</evidence>
<dbReference type="PANTHER" id="PTHR46825:SF7">
    <property type="entry name" value="D-ALANYL-D-ALANINE CARBOXYPEPTIDASE"/>
    <property type="match status" value="1"/>
</dbReference>
<dbReference type="STRING" id="1678841.TBC1_1223"/>